<dbReference type="AlphaFoldDB" id="A0AAV9G7S8"/>
<proteinExistence type="predicted"/>
<reference evidence="2" key="2">
    <citation type="submission" date="2023-05" db="EMBL/GenBank/DDBJ databases">
        <authorList>
            <consortium name="Lawrence Berkeley National Laboratory"/>
            <person name="Steindorff A."/>
            <person name="Hensen N."/>
            <person name="Bonometti L."/>
            <person name="Westerberg I."/>
            <person name="Brannstrom I.O."/>
            <person name="Guillou S."/>
            <person name="Cros-Aarteil S."/>
            <person name="Calhoun S."/>
            <person name="Haridas S."/>
            <person name="Kuo A."/>
            <person name="Mondo S."/>
            <person name="Pangilinan J."/>
            <person name="Riley R."/>
            <person name="Labutti K."/>
            <person name="Andreopoulos B."/>
            <person name="Lipzen A."/>
            <person name="Chen C."/>
            <person name="Yanf M."/>
            <person name="Daum C."/>
            <person name="Ng V."/>
            <person name="Clum A."/>
            <person name="Ohm R."/>
            <person name="Martin F."/>
            <person name="Silar P."/>
            <person name="Natvig D."/>
            <person name="Lalanne C."/>
            <person name="Gautier V."/>
            <person name="Ament-Velasquez S.L."/>
            <person name="Kruys A."/>
            <person name="Hutchinson M.I."/>
            <person name="Powell A.J."/>
            <person name="Barry K."/>
            <person name="Miller A.N."/>
            <person name="Grigoriev I.V."/>
            <person name="Debuchy R."/>
            <person name="Gladieux P."/>
            <person name="Thoren M.H."/>
            <person name="Johannesson H."/>
        </authorList>
    </citation>
    <scope>NUCLEOTIDE SEQUENCE</scope>
    <source>
        <strain evidence="2">PSN243</strain>
    </source>
</reference>
<gene>
    <name evidence="2" type="ORF">QBC34DRAFT_415773</name>
</gene>
<name>A0AAV9G7S8_9PEZI</name>
<organism evidence="2 3">
    <name type="scientific">Podospora aff. communis PSN243</name>
    <dbReference type="NCBI Taxonomy" id="3040156"/>
    <lineage>
        <taxon>Eukaryota</taxon>
        <taxon>Fungi</taxon>
        <taxon>Dikarya</taxon>
        <taxon>Ascomycota</taxon>
        <taxon>Pezizomycotina</taxon>
        <taxon>Sordariomycetes</taxon>
        <taxon>Sordariomycetidae</taxon>
        <taxon>Sordariales</taxon>
        <taxon>Podosporaceae</taxon>
        <taxon>Podospora</taxon>
    </lineage>
</organism>
<dbReference type="EMBL" id="MU865981">
    <property type="protein sequence ID" value="KAK4444149.1"/>
    <property type="molecule type" value="Genomic_DNA"/>
</dbReference>
<comment type="caution">
    <text evidence="2">The sequence shown here is derived from an EMBL/GenBank/DDBJ whole genome shotgun (WGS) entry which is preliminary data.</text>
</comment>
<feature type="compositionally biased region" description="Polar residues" evidence="1">
    <location>
        <begin position="160"/>
        <end position="172"/>
    </location>
</feature>
<evidence type="ECO:0000256" key="1">
    <source>
        <dbReference type="SAM" id="MobiDB-lite"/>
    </source>
</evidence>
<protein>
    <submittedName>
        <fullName evidence="2">Uncharacterized protein</fullName>
    </submittedName>
</protein>
<sequence length="227" mass="25853">MLCISPRRRSGIRSSLIGAEFLPQGLPYDFPVRADRIDSYLMRKTPLAPSTSGSEKHAPWKLDDGAKWARQTGKSPNLMRRRGTPVLPPPPVHTSVEELLVPINRPLWRNDALSLPRVTIFPVSVIRFRGSPSFPRYLRRLVPNQRQRLNQPLRMPTASLPANSSSCTSNSPRHLLSRGKSHTYRPVTRRGRVRPHLRTQLRPGLKMHCPTFRGLGVHHAVRMLKRI</sequence>
<reference evidence="2" key="1">
    <citation type="journal article" date="2023" name="Mol. Phylogenet. Evol.">
        <title>Genome-scale phylogeny and comparative genomics of the fungal order Sordariales.</title>
        <authorList>
            <person name="Hensen N."/>
            <person name="Bonometti L."/>
            <person name="Westerberg I."/>
            <person name="Brannstrom I.O."/>
            <person name="Guillou S."/>
            <person name="Cros-Aarteil S."/>
            <person name="Calhoun S."/>
            <person name="Haridas S."/>
            <person name="Kuo A."/>
            <person name="Mondo S."/>
            <person name="Pangilinan J."/>
            <person name="Riley R."/>
            <person name="LaButti K."/>
            <person name="Andreopoulos B."/>
            <person name="Lipzen A."/>
            <person name="Chen C."/>
            <person name="Yan M."/>
            <person name="Daum C."/>
            <person name="Ng V."/>
            <person name="Clum A."/>
            <person name="Steindorff A."/>
            <person name="Ohm R.A."/>
            <person name="Martin F."/>
            <person name="Silar P."/>
            <person name="Natvig D.O."/>
            <person name="Lalanne C."/>
            <person name="Gautier V."/>
            <person name="Ament-Velasquez S.L."/>
            <person name="Kruys A."/>
            <person name="Hutchinson M.I."/>
            <person name="Powell A.J."/>
            <person name="Barry K."/>
            <person name="Miller A.N."/>
            <person name="Grigoriev I.V."/>
            <person name="Debuchy R."/>
            <person name="Gladieux P."/>
            <person name="Hiltunen Thoren M."/>
            <person name="Johannesson H."/>
        </authorList>
    </citation>
    <scope>NUCLEOTIDE SEQUENCE</scope>
    <source>
        <strain evidence="2">PSN243</strain>
    </source>
</reference>
<keyword evidence="3" id="KW-1185">Reference proteome</keyword>
<evidence type="ECO:0000313" key="3">
    <source>
        <dbReference type="Proteomes" id="UP001321760"/>
    </source>
</evidence>
<evidence type="ECO:0000313" key="2">
    <source>
        <dbReference type="EMBL" id="KAK4444149.1"/>
    </source>
</evidence>
<accession>A0AAV9G7S8</accession>
<feature type="region of interest" description="Disordered" evidence="1">
    <location>
        <begin position="156"/>
        <end position="183"/>
    </location>
</feature>
<dbReference type="Proteomes" id="UP001321760">
    <property type="component" value="Unassembled WGS sequence"/>
</dbReference>